<evidence type="ECO:0000313" key="1">
    <source>
        <dbReference type="EMBL" id="GBM89099.1"/>
    </source>
</evidence>
<evidence type="ECO:0000313" key="2">
    <source>
        <dbReference type="Proteomes" id="UP000499080"/>
    </source>
</evidence>
<dbReference type="Proteomes" id="UP000499080">
    <property type="component" value="Unassembled WGS sequence"/>
</dbReference>
<gene>
    <name evidence="1" type="ORF">AVEN_184150_1</name>
</gene>
<organism evidence="1 2">
    <name type="scientific">Araneus ventricosus</name>
    <name type="common">Orbweaver spider</name>
    <name type="synonym">Epeira ventricosa</name>
    <dbReference type="NCBI Taxonomy" id="182803"/>
    <lineage>
        <taxon>Eukaryota</taxon>
        <taxon>Metazoa</taxon>
        <taxon>Ecdysozoa</taxon>
        <taxon>Arthropoda</taxon>
        <taxon>Chelicerata</taxon>
        <taxon>Arachnida</taxon>
        <taxon>Araneae</taxon>
        <taxon>Araneomorphae</taxon>
        <taxon>Entelegynae</taxon>
        <taxon>Araneoidea</taxon>
        <taxon>Araneidae</taxon>
        <taxon>Araneus</taxon>
    </lineage>
</organism>
<sequence length="96" mass="10990">MDLMDLVRFNRSSEFTHSNNRRENEMNEACVSRNDKSITTGRDVTVHNKFFTAALFRDGCASTLAFHIGWNLALRAPLITSNSHNEQNKFQKDDSP</sequence>
<reference evidence="1 2" key="1">
    <citation type="journal article" date="2019" name="Sci. Rep.">
        <title>Orb-weaving spider Araneus ventricosus genome elucidates the spidroin gene catalogue.</title>
        <authorList>
            <person name="Kono N."/>
            <person name="Nakamura H."/>
            <person name="Ohtoshi R."/>
            <person name="Moran D.A.P."/>
            <person name="Shinohara A."/>
            <person name="Yoshida Y."/>
            <person name="Fujiwara M."/>
            <person name="Mori M."/>
            <person name="Tomita M."/>
            <person name="Arakawa K."/>
        </authorList>
    </citation>
    <scope>NUCLEOTIDE SEQUENCE [LARGE SCALE GENOMIC DNA]</scope>
</reference>
<accession>A0A4Y2JI11</accession>
<dbReference type="EMBL" id="BGPR01003511">
    <property type="protein sequence ID" value="GBM89099.1"/>
    <property type="molecule type" value="Genomic_DNA"/>
</dbReference>
<comment type="caution">
    <text evidence="1">The sequence shown here is derived from an EMBL/GenBank/DDBJ whole genome shotgun (WGS) entry which is preliminary data.</text>
</comment>
<dbReference type="AlphaFoldDB" id="A0A4Y2JI11"/>
<proteinExistence type="predicted"/>
<keyword evidence="2" id="KW-1185">Reference proteome</keyword>
<name>A0A4Y2JI11_ARAVE</name>
<protein>
    <submittedName>
        <fullName evidence="1">Uncharacterized protein</fullName>
    </submittedName>
</protein>